<reference evidence="1 2" key="1">
    <citation type="submission" date="2022-10" db="EMBL/GenBank/DDBJ databases">
        <title>Roseococcus glaciei nov., sp. nov., isolated from glacier.</title>
        <authorList>
            <person name="Liu Q."/>
            <person name="Xin Y.-H."/>
        </authorList>
    </citation>
    <scope>NUCLEOTIDE SEQUENCE [LARGE SCALE GENOMIC DNA]</scope>
    <source>
        <strain evidence="1 2">MDT2-1-1</strain>
    </source>
</reference>
<evidence type="ECO:0000313" key="1">
    <source>
        <dbReference type="EMBL" id="MCW8087600.1"/>
    </source>
</evidence>
<dbReference type="Proteomes" id="UP001526430">
    <property type="component" value="Unassembled WGS sequence"/>
</dbReference>
<protein>
    <recommendedName>
        <fullName evidence="3">DUF2384 domain-containing protein</fullName>
    </recommendedName>
</protein>
<proteinExistence type="predicted"/>
<accession>A0ABT3NZL4</accession>
<comment type="caution">
    <text evidence="1">The sequence shown here is derived from an EMBL/GenBank/DDBJ whole genome shotgun (WGS) entry which is preliminary data.</text>
</comment>
<keyword evidence="2" id="KW-1185">Reference proteome</keyword>
<dbReference type="EMBL" id="JAPFQI010000018">
    <property type="protein sequence ID" value="MCW8087600.1"/>
    <property type="molecule type" value="Genomic_DNA"/>
</dbReference>
<name>A0ABT3NZL4_9PROT</name>
<sequence>MSDDDDDAKAEARRRAAVSARWDEYRREWLKEHPSLPASEFVRHAGVASPDAAGVVQGWEEVGRVSAILQGGQRLYPLFQLGPNGQPRPERRPLLLAMRGRLESWRLAAWLTGNNAEFNDWATPLEVIGRDPGAVVAAAKRAMAEVSF</sequence>
<evidence type="ECO:0000313" key="2">
    <source>
        <dbReference type="Proteomes" id="UP001526430"/>
    </source>
</evidence>
<dbReference type="RefSeq" id="WP_301591807.1">
    <property type="nucleotide sequence ID" value="NZ_JAPFQI010000018.1"/>
</dbReference>
<gene>
    <name evidence="1" type="ORF">OF850_18395</name>
</gene>
<evidence type="ECO:0008006" key="3">
    <source>
        <dbReference type="Google" id="ProtNLM"/>
    </source>
</evidence>
<organism evidence="1 2">
    <name type="scientific">Sabulicella glaciei</name>
    <dbReference type="NCBI Taxonomy" id="2984948"/>
    <lineage>
        <taxon>Bacteria</taxon>
        <taxon>Pseudomonadati</taxon>
        <taxon>Pseudomonadota</taxon>
        <taxon>Alphaproteobacteria</taxon>
        <taxon>Acetobacterales</taxon>
        <taxon>Acetobacteraceae</taxon>
        <taxon>Sabulicella</taxon>
    </lineage>
</organism>